<keyword evidence="3" id="KW-0238">DNA-binding</keyword>
<dbReference type="PANTHER" id="PTHR31194:SF202">
    <property type="entry name" value="ETHYLENE-RESPONSIVE TRANSCRIPTION FACTOR ERF070"/>
    <property type="match status" value="1"/>
</dbReference>
<evidence type="ECO:0000256" key="5">
    <source>
        <dbReference type="ARBA" id="ARBA00023242"/>
    </source>
</evidence>
<evidence type="ECO:0000313" key="8">
    <source>
        <dbReference type="EMBL" id="KQJ95178.2"/>
    </source>
</evidence>
<proteinExistence type="predicted"/>
<keyword evidence="4" id="KW-0804">Transcription</keyword>
<dbReference type="Gramene" id="KQJ95178">
    <property type="protein sequence ID" value="KQJ95178"/>
    <property type="gene ID" value="BRADI_3g15599v3"/>
</dbReference>
<dbReference type="STRING" id="15368.A0A0Q3HP35"/>
<dbReference type="PROSITE" id="PS51032">
    <property type="entry name" value="AP2_ERF"/>
    <property type="match status" value="2"/>
</dbReference>
<accession>A0A0Q3HP35</accession>
<dbReference type="InterPro" id="IPR050913">
    <property type="entry name" value="AP2/ERF_ERF"/>
</dbReference>
<evidence type="ECO:0000313" key="10">
    <source>
        <dbReference type="Proteomes" id="UP000008810"/>
    </source>
</evidence>
<evidence type="ECO:0000259" key="7">
    <source>
        <dbReference type="PROSITE" id="PS51032"/>
    </source>
</evidence>
<reference evidence="9" key="3">
    <citation type="submission" date="2018-08" db="UniProtKB">
        <authorList>
            <consortium name="EnsemblPlants"/>
        </authorList>
    </citation>
    <scope>IDENTIFICATION</scope>
    <source>
        <strain evidence="9">cv. Bd21</strain>
    </source>
</reference>
<organism evidence="8">
    <name type="scientific">Brachypodium distachyon</name>
    <name type="common">Purple false brome</name>
    <name type="synonym">Trachynia distachya</name>
    <dbReference type="NCBI Taxonomy" id="15368"/>
    <lineage>
        <taxon>Eukaryota</taxon>
        <taxon>Viridiplantae</taxon>
        <taxon>Streptophyta</taxon>
        <taxon>Embryophyta</taxon>
        <taxon>Tracheophyta</taxon>
        <taxon>Spermatophyta</taxon>
        <taxon>Magnoliopsida</taxon>
        <taxon>Liliopsida</taxon>
        <taxon>Poales</taxon>
        <taxon>Poaceae</taxon>
        <taxon>BOP clade</taxon>
        <taxon>Pooideae</taxon>
        <taxon>Stipodae</taxon>
        <taxon>Brachypodieae</taxon>
        <taxon>Brachypodium</taxon>
    </lineage>
</organism>
<evidence type="ECO:0000256" key="1">
    <source>
        <dbReference type="ARBA" id="ARBA00004123"/>
    </source>
</evidence>
<evidence type="ECO:0000256" key="4">
    <source>
        <dbReference type="ARBA" id="ARBA00023163"/>
    </source>
</evidence>
<evidence type="ECO:0000313" key="9">
    <source>
        <dbReference type="EnsemblPlants" id="KQJ95178"/>
    </source>
</evidence>
<dbReference type="EMBL" id="CM000882">
    <property type="protein sequence ID" value="KQJ95178.2"/>
    <property type="molecule type" value="Genomic_DNA"/>
</dbReference>
<dbReference type="InterPro" id="IPR036955">
    <property type="entry name" value="AP2/ERF_dom_sf"/>
</dbReference>
<dbReference type="PANTHER" id="PTHR31194">
    <property type="entry name" value="SHN SHINE , DNA BINDING / TRANSCRIPTION FACTOR"/>
    <property type="match status" value="1"/>
</dbReference>
<gene>
    <name evidence="8" type="ORF">BRADI_3g15599v3</name>
</gene>
<dbReference type="AlphaFoldDB" id="A0A0Q3HP35"/>
<protein>
    <recommendedName>
        <fullName evidence="7">AP2/ERF domain-containing protein</fullName>
    </recommendedName>
</protein>
<dbReference type="EnsemblPlants" id="KQJ95178">
    <property type="protein sequence ID" value="KQJ95178"/>
    <property type="gene ID" value="BRADI_3g15599v3"/>
</dbReference>
<feature type="domain" description="AP2/ERF" evidence="7">
    <location>
        <begin position="108"/>
        <end position="196"/>
    </location>
</feature>
<evidence type="ECO:0000256" key="6">
    <source>
        <dbReference type="SAM" id="MobiDB-lite"/>
    </source>
</evidence>
<dbReference type="GO" id="GO:0005634">
    <property type="term" value="C:nucleus"/>
    <property type="evidence" value="ECO:0000318"/>
    <property type="project" value="GO_Central"/>
</dbReference>
<dbReference type="SUPFAM" id="SSF54171">
    <property type="entry name" value="DNA-binding domain"/>
    <property type="match status" value="1"/>
</dbReference>
<dbReference type="SMART" id="SM00380">
    <property type="entry name" value="AP2"/>
    <property type="match status" value="1"/>
</dbReference>
<dbReference type="Proteomes" id="UP000008810">
    <property type="component" value="Chromosome 3"/>
</dbReference>
<feature type="domain" description="AP2/ERF" evidence="7">
    <location>
        <begin position="24"/>
        <end position="63"/>
    </location>
</feature>
<evidence type="ECO:0000256" key="3">
    <source>
        <dbReference type="ARBA" id="ARBA00023125"/>
    </source>
</evidence>
<comment type="subcellular location">
    <subcellularLocation>
        <location evidence="1">Nucleus</location>
    </subcellularLocation>
</comment>
<dbReference type="InterPro" id="IPR001471">
    <property type="entry name" value="AP2/ERF_dom"/>
</dbReference>
<reference evidence="8 9" key="1">
    <citation type="journal article" date="2010" name="Nature">
        <title>Genome sequencing and analysis of the model grass Brachypodium distachyon.</title>
        <authorList>
            <consortium name="International Brachypodium Initiative"/>
        </authorList>
    </citation>
    <scope>NUCLEOTIDE SEQUENCE [LARGE SCALE GENOMIC DNA]</scope>
    <source>
        <strain evidence="8 9">Bd21</strain>
    </source>
</reference>
<feature type="region of interest" description="Disordered" evidence="6">
    <location>
        <begin position="1"/>
        <end position="30"/>
    </location>
</feature>
<keyword evidence="5" id="KW-0539">Nucleus</keyword>
<keyword evidence="10" id="KW-1185">Reference proteome</keyword>
<dbReference type="OrthoDB" id="885920at2759"/>
<dbReference type="InterPro" id="IPR016177">
    <property type="entry name" value="DNA-bd_dom_sf"/>
</dbReference>
<dbReference type="GO" id="GO:0003700">
    <property type="term" value="F:DNA-binding transcription factor activity"/>
    <property type="evidence" value="ECO:0000318"/>
    <property type="project" value="GO_Central"/>
</dbReference>
<dbReference type="GO" id="GO:0000976">
    <property type="term" value="F:transcription cis-regulatory region binding"/>
    <property type="evidence" value="ECO:0000318"/>
    <property type="project" value="GO_Central"/>
</dbReference>
<evidence type="ECO:0000256" key="2">
    <source>
        <dbReference type="ARBA" id="ARBA00023015"/>
    </source>
</evidence>
<sequence>MAVEHGEASVGKRKAAGPSDARRGFRGVHRAPSGKYTAQIWDRRRGARLWLGTFGAAEDAARACIGRGPKPTSRSINPWPAAGIANAEEALLQHVYCGDKDAIVMSDKETGIVCDEGELCSEHLVQPWMMGQVNSKVQARTREPASPESSMEFHGDRQHLLNPLWPDCFGTAEEAARGYGTKAIKMHRVAAQTNFKQPLATAANDSGTLLPSISYDYTSDDPLLALLNDFPEQPALSDFLEQPVVLNDFLEQPGFNLVLDNIIPVVQLDDLGIKLPPAGW</sequence>
<reference evidence="8" key="2">
    <citation type="submission" date="2017-06" db="EMBL/GenBank/DDBJ databases">
        <title>WGS assembly of Brachypodium distachyon.</title>
        <authorList>
            <consortium name="The International Brachypodium Initiative"/>
            <person name="Lucas S."/>
            <person name="Harmon-Smith M."/>
            <person name="Lail K."/>
            <person name="Tice H."/>
            <person name="Grimwood J."/>
            <person name="Bruce D."/>
            <person name="Barry K."/>
            <person name="Shu S."/>
            <person name="Lindquist E."/>
            <person name="Wang M."/>
            <person name="Pitluck S."/>
            <person name="Vogel J.P."/>
            <person name="Garvin D.F."/>
            <person name="Mockler T.C."/>
            <person name="Schmutz J."/>
            <person name="Rokhsar D."/>
            <person name="Bevan M.W."/>
        </authorList>
    </citation>
    <scope>NUCLEOTIDE SEQUENCE</scope>
    <source>
        <strain evidence="8">Bd21</strain>
    </source>
</reference>
<dbReference type="CDD" id="cd00018">
    <property type="entry name" value="AP2"/>
    <property type="match status" value="1"/>
</dbReference>
<name>A0A0Q3HP35_BRADI</name>
<dbReference type="PRINTS" id="PR00367">
    <property type="entry name" value="ETHRSPELEMNT"/>
</dbReference>
<dbReference type="InParanoid" id="A0A0Q3HP35"/>
<dbReference type="Gene3D" id="3.30.730.10">
    <property type="entry name" value="AP2/ERF domain"/>
    <property type="match status" value="2"/>
</dbReference>
<keyword evidence="2" id="KW-0805">Transcription regulation</keyword>